<feature type="domain" description="Leucine-binding protein" evidence="4">
    <location>
        <begin position="28"/>
        <end position="353"/>
    </location>
</feature>
<organism evidence="5 6">
    <name type="scientific">Gemmobacter fulvus</name>
    <dbReference type="NCBI Taxonomy" id="2840474"/>
    <lineage>
        <taxon>Bacteria</taxon>
        <taxon>Pseudomonadati</taxon>
        <taxon>Pseudomonadota</taxon>
        <taxon>Alphaproteobacteria</taxon>
        <taxon>Rhodobacterales</taxon>
        <taxon>Paracoccaceae</taxon>
        <taxon>Gemmobacter</taxon>
    </lineage>
</organism>
<keyword evidence="3" id="KW-0813">Transport</keyword>
<dbReference type="GO" id="GO:0006865">
    <property type="term" value="P:amino acid transport"/>
    <property type="evidence" value="ECO:0007669"/>
    <property type="project" value="UniProtKB-KW"/>
</dbReference>
<proteinExistence type="inferred from homology"/>
<evidence type="ECO:0000256" key="3">
    <source>
        <dbReference type="ARBA" id="ARBA00022970"/>
    </source>
</evidence>
<protein>
    <submittedName>
        <fullName evidence="5">ABC transporter substrate-binding protein</fullName>
    </submittedName>
</protein>
<evidence type="ECO:0000256" key="1">
    <source>
        <dbReference type="ARBA" id="ARBA00010062"/>
    </source>
</evidence>
<dbReference type="RefSeq" id="WP_215504503.1">
    <property type="nucleotide sequence ID" value="NZ_CP076361.1"/>
</dbReference>
<evidence type="ECO:0000313" key="5">
    <source>
        <dbReference type="EMBL" id="QWK90250.1"/>
    </source>
</evidence>
<dbReference type="PANTHER" id="PTHR30483">
    <property type="entry name" value="LEUCINE-SPECIFIC-BINDING PROTEIN"/>
    <property type="match status" value="1"/>
</dbReference>
<dbReference type="AlphaFoldDB" id="A0A975P5J5"/>
<sequence>MTSDITFGLTLCAALALPGVTQAQEAELKIGIAASLTGAYAPYAEVEGARCMAEKLNAAGQGPKVTLLVEDTRSEPQLSVTIAQKFLDQGAQVITGIPFPDSLIPLAQLAAPYGATVFSAPNTQVEMQVAGFENFLAGAVPDPVNGAATAEAAYKAGARSALLMTSADAGSWSEMLPEWFGQSFEHHGGRVVGRLTHTMGTNDWSPQIAQIKAMDPAPDAIMISSVLPDVGILIRQLQANGYQGWIIGSDGFDDPSLEGTVADAAALDKVLFATHGPTGLGSSIDTFLAGCRDAGFKVQGIFDALGADMVLESHAAAVKAGSTDPAAIRAALRAEGGNPGITAPVISYAENGGFPVKTVPVIGFKDGKRVLVADSLPSFVPDWR</sequence>
<accession>A0A975P5J5</accession>
<dbReference type="EMBL" id="CP076361">
    <property type="protein sequence ID" value="QWK90250.1"/>
    <property type="molecule type" value="Genomic_DNA"/>
</dbReference>
<evidence type="ECO:0000256" key="2">
    <source>
        <dbReference type="ARBA" id="ARBA00022729"/>
    </source>
</evidence>
<dbReference type="Gene3D" id="3.40.50.2300">
    <property type="match status" value="2"/>
</dbReference>
<dbReference type="Proteomes" id="UP000679352">
    <property type="component" value="Chromosome"/>
</dbReference>
<keyword evidence="6" id="KW-1185">Reference proteome</keyword>
<dbReference type="InterPro" id="IPR028082">
    <property type="entry name" value="Peripla_BP_I"/>
</dbReference>
<evidence type="ECO:0000259" key="4">
    <source>
        <dbReference type="Pfam" id="PF13458"/>
    </source>
</evidence>
<reference evidence="5" key="1">
    <citation type="submission" date="2021-06" db="EMBL/GenBank/DDBJ databases">
        <title>Direct submission.</title>
        <authorList>
            <person name="Lee C.-S."/>
            <person name="Jin L."/>
        </authorList>
    </citation>
    <scope>NUCLEOTIDE SEQUENCE</scope>
    <source>
        <strain evidence="5">Con5</strain>
    </source>
</reference>
<dbReference type="InterPro" id="IPR028081">
    <property type="entry name" value="Leu-bd"/>
</dbReference>
<dbReference type="InterPro" id="IPR051010">
    <property type="entry name" value="BCAA_transport"/>
</dbReference>
<gene>
    <name evidence="5" type="ORF">KM031_15750</name>
</gene>
<comment type="similarity">
    <text evidence="1">Belongs to the leucine-binding protein family.</text>
</comment>
<keyword evidence="3" id="KW-0029">Amino-acid transport</keyword>
<dbReference type="Pfam" id="PF13458">
    <property type="entry name" value="Peripla_BP_6"/>
    <property type="match status" value="1"/>
</dbReference>
<evidence type="ECO:0000313" key="6">
    <source>
        <dbReference type="Proteomes" id="UP000679352"/>
    </source>
</evidence>
<dbReference type="KEGG" id="gfu:KM031_15750"/>
<dbReference type="PANTHER" id="PTHR30483:SF6">
    <property type="entry name" value="PERIPLASMIC BINDING PROTEIN OF ABC TRANSPORTER FOR NATURAL AMINO ACIDS"/>
    <property type="match status" value="1"/>
</dbReference>
<dbReference type="SUPFAM" id="SSF53822">
    <property type="entry name" value="Periplasmic binding protein-like I"/>
    <property type="match status" value="1"/>
</dbReference>
<keyword evidence="2" id="KW-0732">Signal</keyword>
<name>A0A975P5J5_9RHOB</name>